<dbReference type="PANTHER" id="PTHR33121">
    <property type="entry name" value="CYCLIC DI-GMP PHOSPHODIESTERASE PDEF"/>
    <property type="match status" value="1"/>
</dbReference>
<dbReference type="KEGG" id="lti:JW886_03855"/>
<dbReference type="EMBL" id="CP070872">
    <property type="protein sequence ID" value="QSE77388.1"/>
    <property type="molecule type" value="Genomic_DNA"/>
</dbReference>
<dbReference type="Pfam" id="PF00563">
    <property type="entry name" value="EAL"/>
    <property type="match status" value="1"/>
</dbReference>
<evidence type="ECO:0000259" key="1">
    <source>
        <dbReference type="PROSITE" id="PS50883"/>
    </source>
</evidence>
<dbReference type="InterPro" id="IPR001633">
    <property type="entry name" value="EAL_dom"/>
</dbReference>
<dbReference type="Gene3D" id="3.20.20.450">
    <property type="entry name" value="EAL domain"/>
    <property type="match status" value="1"/>
</dbReference>
<dbReference type="InterPro" id="IPR050706">
    <property type="entry name" value="Cyclic-di-GMP_PDE-like"/>
</dbReference>
<gene>
    <name evidence="2" type="ORF">JW886_03855</name>
</gene>
<protein>
    <submittedName>
        <fullName evidence="2">EAL domain-containing protein</fullName>
    </submittedName>
</protein>
<dbReference type="GO" id="GO:0071111">
    <property type="term" value="F:cyclic-guanylate-specific phosphodiesterase activity"/>
    <property type="evidence" value="ECO:0007669"/>
    <property type="project" value="InterPro"/>
</dbReference>
<dbReference type="RefSeq" id="WP_200407679.1">
    <property type="nucleotide sequence ID" value="NZ_BNDT01000007.1"/>
</dbReference>
<keyword evidence="3" id="KW-1185">Reference proteome</keyword>
<feature type="domain" description="EAL" evidence="1">
    <location>
        <begin position="1"/>
        <end position="237"/>
    </location>
</feature>
<evidence type="ECO:0000313" key="2">
    <source>
        <dbReference type="EMBL" id="QSE77388.1"/>
    </source>
</evidence>
<accession>A0AA45KIZ3</accession>
<name>A0AA45KIZ3_9LACT</name>
<dbReference type="InterPro" id="IPR035919">
    <property type="entry name" value="EAL_sf"/>
</dbReference>
<dbReference type="SUPFAM" id="SSF141868">
    <property type="entry name" value="EAL domain-like"/>
    <property type="match status" value="1"/>
</dbReference>
<sequence length="238" mass="27844">MYRFRLFSQKIENMSDNLEKSYELLLRHESRDVFPVKEFGNIVSDHSKHENFIIWFTDSILSILEAYPDINISFNLDHQELEYDETYVRLRKLLKFKSRITIEITETLPISRKTDYFSDINILAFKKLKSMGFKIALDDVGQGINSLGNMLRLLDIVDRVKFSTLNFRYIGYLNVQVFLSMIAKITSKAGKELVVEGIEEAQFSSWVGENITQLQQGFLYSVPKIIWPREHEGVLVKK</sequence>
<reference evidence="2 3" key="1">
    <citation type="submission" date="2021-02" db="EMBL/GenBank/DDBJ databases">
        <title>Complete genome sequence of Lactococcus lactis strain K_LL004.</title>
        <authorList>
            <person name="Kim H.B."/>
        </authorList>
    </citation>
    <scope>NUCLEOTIDE SEQUENCE [LARGE SCALE GENOMIC DNA]</scope>
    <source>
        <strain evidence="2 3">K_LL004</strain>
    </source>
</reference>
<evidence type="ECO:0000313" key="3">
    <source>
        <dbReference type="Proteomes" id="UP000663608"/>
    </source>
</evidence>
<organism evidence="2 3">
    <name type="scientific">Lactococcus taiwanensis</name>
    <dbReference type="NCBI Taxonomy" id="1151742"/>
    <lineage>
        <taxon>Bacteria</taxon>
        <taxon>Bacillati</taxon>
        <taxon>Bacillota</taxon>
        <taxon>Bacilli</taxon>
        <taxon>Lactobacillales</taxon>
        <taxon>Streptococcaceae</taxon>
        <taxon>Lactococcus</taxon>
    </lineage>
</organism>
<dbReference type="PROSITE" id="PS50883">
    <property type="entry name" value="EAL"/>
    <property type="match status" value="1"/>
</dbReference>
<dbReference type="AlphaFoldDB" id="A0AA45KIZ3"/>
<dbReference type="Proteomes" id="UP000663608">
    <property type="component" value="Chromosome"/>
</dbReference>
<dbReference type="SMART" id="SM00052">
    <property type="entry name" value="EAL"/>
    <property type="match status" value="1"/>
</dbReference>
<dbReference type="PANTHER" id="PTHR33121:SF79">
    <property type="entry name" value="CYCLIC DI-GMP PHOSPHODIESTERASE PDED-RELATED"/>
    <property type="match status" value="1"/>
</dbReference>
<proteinExistence type="predicted"/>